<dbReference type="AlphaFoldDB" id="A0A2V2WAA3"/>
<dbReference type="EMBL" id="PRFC01000135">
    <property type="protein sequence ID" value="PWV05255.1"/>
    <property type="molecule type" value="Genomic_DNA"/>
</dbReference>
<evidence type="ECO:0000256" key="1">
    <source>
        <dbReference type="SAM" id="MobiDB-lite"/>
    </source>
</evidence>
<dbReference type="VEuPathDB" id="TriTrypDB:TcCL_ESM08873"/>
<feature type="region of interest" description="Disordered" evidence="1">
    <location>
        <begin position="175"/>
        <end position="204"/>
    </location>
</feature>
<dbReference type="Proteomes" id="UP000246078">
    <property type="component" value="Unassembled WGS sequence"/>
</dbReference>
<protein>
    <submittedName>
        <fullName evidence="2">Uncharacterized protein</fullName>
    </submittedName>
</protein>
<dbReference type="VEuPathDB" id="TriTrypDB:TcG_10291"/>
<dbReference type="VEuPathDB" id="TriTrypDB:TcBrA4_0101680"/>
<name>A0A2V2WAA3_TRYCR</name>
<evidence type="ECO:0000313" key="2">
    <source>
        <dbReference type="EMBL" id="PWV05255.1"/>
    </source>
</evidence>
<gene>
    <name evidence="2" type="ORF">C3747_135g128</name>
</gene>
<dbReference type="VEuPathDB" id="TriTrypDB:C3747_135g128"/>
<sequence length="232" mass="25965">MQMLFAFGHHSVSRNGPCDAEAQKAFDQTQLTDRWITGIVALVKHIIHARQLKAETHRSTAASNWKTMRTDSTVTRGEEAALARLRTGVPQKHGWLLRPLRPAIPSKCRCCGPDAQQRHSKSLARKLLFLPLAPTPPRSDAPAYRPVCGKHRSCCTGVVTRMILTPIALRAPRCRGKPSSPVSRHRQNPVGTATRHLREDESERRHTLDSTRVLILCGRCFFAALVVWQYSA</sequence>
<comment type="caution">
    <text evidence="2">The sequence shown here is derived from an EMBL/GenBank/DDBJ whole genome shotgun (WGS) entry which is preliminary data.</text>
</comment>
<evidence type="ECO:0000313" key="3">
    <source>
        <dbReference type="Proteomes" id="UP000246078"/>
    </source>
</evidence>
<reference evidence="2 3" key="1">
    <citation type="journal article" date="2018" name="Microb. Genom.">
        <title>Expanding an expanded genome: long-read sequencing of Trypanosoma cruzi.</title>
        <authorList>
            <person name="Berna L."/>
            <person name="Rodriguez M."/>
            <person name="Chiribao M.L."/>
            <person name="Parodi-Talice A."/>
            <person name="Pita S."/>
            <person name="Rijo G."/>
            <person name="Alvarez-Valin F."/>
            <person name="Robello C."/>
        </authorList>
    </citation>
    <scope>NUCLEOTIDE SEQUENCE [LARGE SCALE GENOMIC DNA]</scope>
    <source>
        <strain evidence="2 3">TCC</strain>
    </source>
</reference>
<organism evidence="2 3">
    <name type="scientific">Trypanosoma cruzi</name>
    <dbReference type="NCBI Taxonomy" id="5693"/>
    <lineage>
        <taxon>Eukaryota</taxon>
        <taxon>Discoba</taxon>
        <taxon>Euglenozoa</taxon>
        <taxon>Kinetoplastea</taxon>
        <taxon>Metakinetoplastina</taxon>
        <taxon>Trypanosomatida</taxon>
        <taxon>Trypanosomatidae</taxon>
        <taxon>Trypanosoma</taxon>
        <taxon>Schizotrypanum</taxon>
    </lineage>
</organism>
<dbReference type="VEuPathDB" id="TriTrypDB:Tc_MARK_7357"/>
<dbReference type="VEuPathDB" id="TriTrypDB:C4B63_205g43"/>
<accession>A0A2V2WAA3</accession>
<dbReference type="VEuPathDB" id="TriTrypDB:ECC02_002125"/>
<dbReference type="VEuPathDB" id="TriTrypDB:TcYC6_0021430"/>
<proteinExistence type="predicted"/>